<evidence type="ECO:0000313" key="3">
    <source>
        <dbReference type="Proteomes" id="UP000515135"/>
    </source>
</evidence>
<feature type="compositionally biased region" description="Polar residues" evidence="1">
    <location>
        <begin position="49"/>
        <end position="58"/>
    </location>
</feature>
<keyword evidence="2" id="KW-1133">Transmembrane helix</keyword>
<dbReference type="GO" id="GO:0043529">
    <property type="term" value="C:GET complex"/>
    <property type="evidence" value="ECO:0007669"/>
    <property type="project" value="TreeGrafter"/>
</dbReference>
<feature type="region of interest" description="Disordered" evidence="1">
    <location>
        <begin position="26"/>
        <end position="127"/>
    </location>
</feature>
<keyword evidence="2" id="KW-0812">Transmembrane</keyword>
<accession>A0A6P4Y778</accession>
<dbReference type="GO" id="GO:0071816">
    <property type="term" value="P:tail-anchored membrane protein insertion into ER membrane"/>
    <property type="evidence" value="ECO:0007669"/>
    <property type="project" value="TreeGrafter"/>
</dbReference>
<gene>
    <name evidence="4" type="primary">LOC109466859</name>
</gene>
<keyword evidence="3" id="KW-1185">Reference proteome</keyword>
<protein>
    <submittedName>
        <fullName evidence="4">Uncharacterized protein LOC109466859</fullName>
    </submittedName>
</protein>
<evidence type="ECO:0000313" key="4">
    <source>
        <dbReference type="RefSeq" id="XP_019620278.1"/>
    </source>
</evidence>
<dbReference type="Pfam" id="PF14963">
    <property type="entry name" value="Get2_like"/>
    <property type="match status" value="1"/>
</dbReference>
<proteinExistence type="predicted"/>
<evidence type="ECO:0000256" key="2">
    <source>
        <dbReference type="SAM" id="Phobius"/>
    </source>
</evidence>
<evidence type="ECO:0000256" key="1">
    <source>
        <dbReference type="SAM" id="MobiDB-lite"/>
    </source>
</evidence>
<dbReference type="GeneID" id="109466859"/>
<feature type="transmembrane region" description="Helical" evidence="2">
    <location>
        <begin position="242"/>
        <end position="264"/>
    </location>
</feature>
<dbReference type="PANTHER" id="PTHR15026">
    <property type="entry name" value="CALCIUM-SIGNAL MODULATING CYCLOPHILIN LIGAND CAML"/>
    <property type="match status" value="1"/>
</dbReference>
<dbReference type="PANTHER" id="PTHR15026:SF0">
    <property type="entry name" value="GUIDED ENTRY OF TAIL-ANCHORED PROTEINS FACTOR CAMLG"/>
    <property type="match status" value="1"/>
</dbReference>
<feature type="compositionally biased region" description="Basic and acidic residues" evidence="1">
    <location>
        <begin position="75"/>
        <end position="84"/>
    </location>
</feature>
<feature type="transmembrane region" description="Helical" evidence="2">
    <location>
        <begin position="187"/>
        <end position="205"/>
    </location>
</feature>
<dbReference type="Proteomes" id="UP000515135">
    <property type="component" value="Unplaced"/>
</dbReference>
<dbReference type="KEGG" id="bbel:109466859"/>
<feature type="compositionally biased region" description="Basic and acidic residues" evidence="1">
    <location>
        <begin position="26"/>
        <end position="48"/>
    </location>
</feature>
<reference evidence="4" key="1">
    <citation type="submission" date="2025-08" db="UniProtKB">
        <authorList>
            <consortium name="RefSeq"/>
        </authorList>
    </citation>
    <scope>IDENTIFICATION</scope>
    <source>
        <tissue evidence="4">Gonad</tissue>
    </source>
</reference>
<name>A0A6P4Y778_BRABE</name>
<sequence length="268" mass="29857">MADAAARREARRRKILQNSEARLKKLANIEHNKQDIQNEDVKETDSTTKDSQATFSHSSVKHTRNNEDFTQYKSSTRDISRSSEDGSMNTEKLTREEDVTTTRGGFHTTRKNSEPKSQDSSNIPESLNGVNVGLSGIENWIQEDDVSQSEEGSWHGRLKHMFLLVFAVLVRCILACEGLQAVVMKSAVIPFLMLQCCVVGFDILIRKGSPTAQPTMSLLGTALVLTGVSKVTITMVTKTTTYLTAMLSDFAWYMFVFLVTHSVLETIG</sequence>
<dbReference type="AlphaFoldDB" id="A0A6P4Y778"/>
<feature type="transmembrane region" description="Helical" evidence="2">
    <location>
        <begin position="217"/>
        <end position="236"/>
    </location>
</feature>
<dbReference type="RefSeq" id="XP_019620278.1">
    <property type="nucleotide sequence ID" value="XM_019764719.1"/>
</dbReference>
<feature type="compositionally biased region" description="Polar residues" evidence="1">
    <location>
        <begin position="118"/>
        <end position="127"/>
    </location>
</feature>
<organism evidence="3 4">
    <name type="scientific">Branchiostoma belcheri</name>
    <name type="common">Amphioxus</name>
    <dbReference type="NCBI Taxonomy" id="7741"/>
    <lineage>
        <taxon>Eukaryota</taxon>
        <taxon>Metazoa</taxon>
        <taxon>Chordata</taxon>
        <taxon>Cephalochordata</taxon>
        <taxon>Leptocardii</taxon>
        <taxon>Amphioxiformes</taxon>
        <taxon>Branchiostomatidae</taxon>
        <taxon>Branchiostoma</taxon>
    </lineage>
</organism>
<keyword evidence="2" id="KW-0472">Membrane</keyword>
<dbReference type="OrthoDB" id="10027659at2759"/>
<feature type="transmembrane region" description="Helical" evidence="2">
    <location>
        <begin position="161"/>
        <end position="181"/>
    </location>
</feature>
<dbReference type="InterPro" id="IPR016719">
    <property type="entry name" value="CAMLG"/>
</dbReference>